<evidence type="ECO:0000256" key="4">
    <source>
        <dbReference type="SAM" id="MobiDB-lite"/>
    </source>
</evidence>
<feature type="region of interest" description="Disordered" evidence="4">
    <location>
        <begin position="380"/>
        <end position="407"/>
    </location>
</feature>
<evidence type="ECO:0000256" key="1">
    <source>
        <dbReference type="ARBA" id="ARBA00022737"/>
    </source>
</evidence>
<keyword evidence="1" id="KW-0677">Repeat</keyword>
<dbReference type="Pfam" id="PF12796">
    <property type="entry name" value="Ank_2"/>
    <property type="match status" value="1"/>
</dbReference>
<dbReference type="PANTHER" id="PTHR24171:SF9">
    <property type="entry name" value="ANKYRIN REPEAT DOMAIN-CONTAINING PROTEIN 39"/>
    <property type="match status" value="1"/>
</dbReference>
<accession>A0AAW2XS44</accession>
<feature type="repeat" description="ANK" evidence="3">
    <location>
        <begin position="39"/>
        <end position="72"/>
    </location>
</feature>
<protein>
    <submittedName>
        <fullName evidence="6">E3 ubiquitin-protein ligase XBAT35</fullName>
    </submittedName>
</protein>
<dbReference type="InterPro" id="IPR036770">
    <property type="entry name" value="Ankyrin_rpt-contain_sf"/>
</dbReference>
<dbReference type="SUPFAM" id="SSF48403">
    <property type="entry name" value="Ankyrin repeat"/>
    <property type="match status" value="1"/>
</dbReference>
<keyword evidence="2 3" id="KW-0040">ANK repeat</keyword>
<dbReference type="PANTHER" id="PTHR24171">
    <property type="entry name" value="ANKYRIN REPEAT DOMAIN-CONTAINING PROTEIN 39-RELATED"/>
    <property type="match status" value="1"/>
</dbReference>
<feature type="repeat" description="ANK" evidence="3">
    <location>
        <begin position="75"/>
        <end position="107"/>
    </location>
</feature>
<proteinExistence type="predicted"/>
<feature type="compositionally biased region" description="Polar residues" evidence="4">
    <location>
        <begin position="419"/>
        <end position="432"/>
    </location>
</feature>
<keyword evidence="5" id="KW-0472">Membrane</keyword>
<keyword evidence="5" id="KW-1133">Transmembrane helix</keyword>
<dbReference type="Gene3D" id="1.25.40.20">
    <property type="entry name" value="Ankyrin repeat-containing domain"/>
    <property type="match status" value="1"/>
</dbReference>
<evidence type="ECO:0000256" key="5">
    <source>
        <dbReference type="SAM" id="Phobius"/>
    </source>
</evidence>
<dbReference type="PROSITE" id="PS50297">
    <property type="entry name" value="ANK_REP_REGION"/>
    <property type="match status" value="2"/>
</dbReference>
<evidence type="ECO:0000256" key="3">
    <source>
        <dbReference type="PROSITE-ProRule" id="PRU00023"/>
    </source>
</evidence>
<feature type="region of interest" description="Disordered" evidence="4">
    <location>
        <begin position="419"/>
        <end position="453"/>
    </location>
</feature>
<dbReference type="InterPro" id="IPR002110">
    <property type="entry name" value="Ankyrin_rpt"/>
</dbReference>
<dbReference type="PROSITE" id="PS50088">
    <property type="entry name" value="ANK_REPEAT"/>
    <property type="match status" value="2"/>
</dbReference>
<sequence>MGQQQSKDELLYQHVTYGDIEGIKALRREGAGLEWIDREGKTPLIAACMSLELYNIAKTLIELGANVNAYRPGRQGGTPLHHAAKRGLEQTVKLLLSHGANALVMNDDCQTPLDIARAKGYSNIVRAIEGHVCLFSGWLREFYGPGFLELLAPQLLSRKVWVVILPCGSRNLRKPFKLELAIYSGLQEGQPRTIVPLWKANLDEPNFNQPDPTAIISDVSRIPRRWRRRRAIKSSQEARQSKDITTLEVVRNMVLGYVYSSEWELSDGPGECGCACVHLYIRVSFYCLPGDYYLSFLLYFYFIFYVGGWGWGLIDEKLNSFVATLSYFVFKDFNFIVLEKQVMHQAFPFNNQVPTAPATAPPTSEDVELAMAINASLQPASHEAPPLGDSCTGSAADAPASSVNPTNSLSHKLIYSSEASTSHMPNGSNSEFQEAAPLSTPSAPPVANAAVDDGPIHYPSIDLSAIDFSSPTEPVITSSANEKKEDGTPSSCTICLDAPL</sequence>
<evidence type="ECO:0000313" key="6">
    <source>
        <dbReference type="EMBL" id="KAL0456979.1"/>
    </source>
</evidence>
<reference evidence="6" key="2">
    <citation type="journal article" date="2024" name="Plant">
        <title>Genomic evolution and insights into agronomic trait innovations of Sesamum species.</title>
        <authorList>
            <person name="Miao H."/>
            <person name="Wang L."/>
            <person name="Qu L."/>
            <person name="Liu H."/>
            <person name="Sun Y."/>
            <person name="Le M."/>
            <person name="Wang Q."/>
            <person name="Wei S."/>
            <person name="Zheng Y."/>
            <person name="Lin W."/>
            <person name="Duan Y."/>
            <person name="Cao H."/>
            <person name="Xiong S."/>
            <person name="Wang X."/>
            <person name="Wei L."/>
            <person name="Li C."/>
            <person name="Ma Q."/>
            <person name="Ju M."/>
            <person name="Zhao R."/>
            <person name="Li G."/>
            <person name="Mu C."/>
            <person name="Tian Q."/>
            <person name="Mei H."/>
            <person name="Zhang T."/>
            <person name="Gao T."/>
            <person name="Zhang H."/>
        </authorList>
    </citation>
    <scope>NUCLEOTIDE SEQUENCE</scope>
    <source>
        <strain evidence="6">KEN1</strain>
    </source>
</reference>
<organism evidence="6">
    <name type="scientific">Sesamum latifolium</name>
    <dbReference type="NCBI Taxonomy" id="2727402"/>
    <lineage>
        <taxon>Eukaryota</taxon>
        <taxon>Viridiplantae</taxon>
        <taxon>Streptophyta</taxon>
        <taxon>Embryophyta</taxon>
        <taxon>Tracheophyta</taxon>
        <taxon>Spermatophyta</taxon>
        <taxon>Magnoliopsida</taxon>
        <taxon>eudicotyledons</taxon>
        <taxon>Gunneridae</taxon>
        <taxon>Pentapetalae</taxon>
        <taxon>asterids</taxon>
        <taxon>lamiids</taxon>
        <taxon>Lamiales</taxon>
        <taxon>Pedaliaceae</taxon>
        <taxon>Sesamum</taxon>
    </lineage>
</organism>
<dbReference type="SMART" id="SM00248">
    <property type="entry name" value="ANK"/>
    <property type="match status" value="3"/>
</dbReference>
<dbReference type="EMBL" id="JACGWN010000003">
    <property type="protein sequence ID" value="KAL0456979.1"/>
    <property type="molecule type" value="Genomic_DNA"/>
</dbReference>
<dbReference type="AlphaFoldDB" id="A0AAW2XS44"/>
<feature type="region of interest" description="Disordered" evidence="4">
    <location>
        <begin position="472"/>
        <end position="492"/>
    </location>
</feature>
<gene>
    <name evidence="6" type="ORF">Slati_1037100</name>
</gene>
<comment type="caution">
    <text evidence="6">The sequence shown here is derived from an EMBL/GenBank/DDBJ whole genome shotgun (WGS) entry which is preliminary data.</text>
</comment>
<name>A0AAW2XS44_9LAMI</name>
<feature type="transmembrane region" description="Helical" evidence="5">
    <location>
        <begin position="292"/>
        <end position="314"/>
    </location>
</feature>
<evidence type="ECO:0000256" key="2">
    <source>
        <dbReference type="ARBA" id="ARBA00023043"/>
    </source>
</evidence>
<keyword evidence="5" id="KW-0812">Transmembrane</keyword>
<dbReference type="Pfam" id="PF00023">
    <property type="entry name" value="Ank"/>
    <property type="match status" value="1"/>
</dbReference>
<reference evidence="6" key="1">
    <citation type="submission" date="2020-06" db="EMBL/GenBank/DDBJ databases">
        <authorList>
            <person name="Li T."/>
            <person name="Hu X."/>
            <person name="Zhang T."/>
            <person name="Song X."/>
            <person name="Zhang H."/>
            <person name="Dai N."/>
            <person name="Sheng W."/>
            <person name="Hou X."/>
            <person name="Wei L."/>
        </authorList>
    </citation>
    <scope>NUCLEOTIDE SEQUENCE</scope>
    <source>
        <strain evidence="6">KEN1</strain>
        <tissue evidence="6">Leaf</tissue>
    </source>
</reference>